<accession>A0ABV4TTM2</accession>
<keyword evidence="2 4" id="KW-0456">Lyase</keyword>
<dbReference type="CDD" id="cd14485">
    <property type="entry name" value="mltA_like_LT_A"/>
    <property type="match status" value="1"/>
</dbReference>
<evidence type="ECO:0000256" key="3">
    <source>
        <dbReference type="ARBA" id="ARBA00023316"/>
    </source>
</evidence>
<dbReference type="Proteomes" id="UP001575181">
    <property type="component" value="Unassembled WGS sequence"/>
</dbReference>
<dbReference type="InterPro" id="IPR005300">
    <property type="entry name" value="MltA_B"/>
</dbReference>
<dbReference type="CDD" id="cd14668">
    <property type="entry name" value="mlta_B"/>
    <property type="match status" value="1"/>
</dbReference>
<dbReference type="Gene3D" id="2.40.240.50">
    <property type="entry name" value="Barwin-like endoglucanases"/>
    <property type="match status" value="1"/>
</dbReference>
<evidence type="ECO:0000256" key="4">
    <source>
        <dbReference type="PIRNR" id="PIRNR019422"/>
    </source>
</evidence>
<comment type="function">
    <text evidence="4">Murein-degrading enzyme. May play a role in recycling of muropeptides during cell elongation and/or cell division.</text>
</comment>
<evidence type="ECO:0000313" key="7">
    <source>
        <dbReference type="Proteomes" id="UP001575181"/>
    </source>
</evidence>
<dbReference type="InterPro" id="IPR010611">
    <property type="entry name" value="3D_dom"/>
</dbReference>
<comment type="caution">
    <text evidence="6">The sequence shown here is derived from an EMBL/GenBank/DDBJ whole genome shotgun (WGS) entry which is preliminary data.</text>
</comment>
<comment type="catalytic activity">
    <reaction evidence="1 4">
        <text>Exolytic cleavage of the (1-&gt;4)-beta-glycosidic linkage between N-acetylmuramic acid (MurNAc) and N-acetylglucosamine (GlcNAc) residues in peptidoglycan, from either the reducing or the non-reducing ends of the peptidoglycan chains, with concomitant formation of a 1,6-anhydrobond in the MurNAc residue.</text>
        <dbReference type="EC" id="4.2.2.n1"/>
    </reaction>
</comment>
<dbReference type="SMART" id="SM00925">
    <property type="entry name" value="MltA"/>
    <property type="match status" value="1"/>
</dbReference>
<name>A0ABV4TTM2_9GAMM</name>
<dbReference type="Pfam" id="PF03562">
    <property type="entry name" value="MltA"/>
    <property type="match status" value="1"/>
</dbReference>
<organism evidence="6 7">
    <name type="scientific">Thiohalorhabdus methylotrophus</name>
    <dbReference type="NCBI Taxonomy" id="3242694"/>
    <lineage>
        <taxon>Bacteria</taxon>
        <taxon>Pseudomonadati</taxon>
        <taxon>Pseudomonadota</taxon>
        <taxon>Gammaproteobacteria</taxon>
        <taxon>Thiohalorhabdales</taxon>
        <taxon>Thiohalorhabdaceae</taxon>
        <taxon>Thiohalorhabdus</taxon>
    </lineage>
</organism>
<evidence type="ECO:0000313" key="6">
    <source>
        <dbReference type="EMBL" id="MFA9460489.1"/>
    </source>
</evidence>
<dbReference type="PIRSF" id="PIRSF019422">
    <property type="entry name" value="MltA"/>
    <property type="match status" value="1"/>
</dbReference>
<evidence type="ECO:0000256" key="2">
    <source>
        <dbReference type="ARBA" id="ARBA00023239"/>
    </source>
</evidence>
<sequence>MAVFALLLLMAACATLEPPKEKPREPGVGPMVPWSKVPGWKAGSQAEAWPALLATCERLGSTPDWRAICDEAELYPNPSDAQARFFMRTRFTPHRMVGGGDDDRGLITGYYVPLLNGSFEPTERYRYPLYEPPEDLLHINLGARFVRLAGERVRGRLNGNQEVVPYYDRARIESDAQPLSGNELLWVDNRIDRFFLHIQGSGRIRLPDGEVVKVGYADQNGRRYVSIGKVLIDRGDLTSEEVSLPAIRSWLHSHPGRVRPLLNENPSYVFFALRETNLGGPLGSLGVPLTPRRSLAVDPDHIPLGSPVWMTTKLPAPDHSDEQRPYRRLTFAQDTGGAINGAVRADLFTGQGVPGEWLAGRMKDDGRLYLFRPAWKYKPAGTQVAGEPAPDGSG</sequence>
<evidence type="ECO:0000256" key="1">
    <source>
        <dbReference type="ARBA" id="ARBA00001420"/>
    </source>
</evidence>
<dbReference type="Pfam" id="PF06725">
    <property type="entry name" value="3D"/>
    <property type="match status" value="1"/>
</dbReference>
<dbReference type="RefSeq" id="WP_373655274.1">
    <property type="nucleotide sequence ID" value="NZ_JBGUAW010000004.1"/>
</dbReference>
<dbReference type="PANTHER" id="PTHR30124:SF0">
    <property type="entry name" value="MEMBRANE-BOUND LYTIC MUREIN TRANSGLYCOSYLASE A"/>
    <property type="match status" value="1"/>
</dbReference>
<dbReference type="EMBL" id="JBGUAW010000004">
    <property type="protein sequence ID" value="MFA9460489.1"/>
    <property type="molecule type" value="Genomic_DNA"/>
</dbReference>
<dbReference type="EC" id="4.2.2.n1" evidence="4"/>
<reference evidence="6 7" key="1">
    <citation type="submission" date="2024-08" db="EMBL/GenBank/DDBJ databases">
        <title>Whole-genome sequencing of halo(alkali)philic microorganisms from hypersaline lakes.</title>
        <authorList>
            <person name="Sorokin D.Y."/>
            <person name="Merkel A.Y."/>
            <person name="Messina E."/>
            <person name="Yakimov M."/>
        </authorList>
    </citation>
    <scope>NUCLEOTIDE SEQUENCE [LARGE SCALE GENOMIC DNA]</scope>
    <source>
        <strain evidence="6 7">Cl-TMA</strain>
    </source>
</reference>
<keyword evidence="3 4" id="KW-0961">Cell wall biogenesis/degradation</keyword>
<gene>
    <name evidence="6" type="ORF">ACERLL_06570</name>
</gene>
<dbReference type="InterPro" id="IPR026044">
    <property type="entry name" value="MltA"/>
</dbReference>
<dbReference type="Gene3D" id="2.40.40.10">
    <property type="entry name" value="RlpA-like domain"/>
    <property type="match status" value="1"/>
</dbReference>
<feature type="domain" description="Lytic transglycosylase MltA" evidence="5">
    <location>
        <begin position="114"/>
        <end position="272"/>
    </location>
</feature>
<dbReference type="InterPro" id="IPR036908">
    <property type="entry name" value="RlpA-like_sf"/>
</dbReference>
<dbReference type="PANTHER" id="PTHR30124">
    <property type="entry name" value="MEMBRANE-BOUND LYTIC MUREIN TRANSGLYCOSYLASE A"/>
    <property type="match status" value="1"/>
</dbReference>
<proteinExistence type="predicted"/>
<evidence type="ECO:0000259" key="5">
    <source>
        <dbReference type="SMART" id="SM00925"/>
    </source>
</evidence>
<protein>
    <recommendedName>
        <fullName evidence="4">Membrane-bound lytic murein transglycosylase A</fullName>
        <ecNumber evidence="4">4.2.2.n1</ecNumber>
    </recommendedName>
    <alternativeName>
        <fullName evidence="4">Murein hydrolase A</fullName>
    </alternativeName>
</protein>
<dbReference type="SUPFAM" id="SSF50685">
    <property type="entry name" value="Barwin-like endoglucanases"/>
    <property type="match status" value="1"/>
</dbReference>
<keyword evidence="7" id="KW-1185">Reference proteome</keyword>